<protein>
    <submittedName>
        <fullName evidence="7">Adenosine deaminase</fullName>
    </submittedName>
</protein>
<evidence type="ECO:0000256" key="4">
    <source>
        <dbReference type="ARBA" id="ARBA00022801"/>
    </source>
</evidence>
<evidence type="ECO:0000313" key="7">
    <source>
        <dbReference type="EMBL" id="GAA4680551.1"/>
    </source>
</evidence>
<gene>
    <name evidence="7" type="ORF">GCM10025780_27310</name>
</gene>
<dbReference type="InterPro" id="IPR006650">
    <property type="entry name" value="A/AMP_deam_AS"/>
</dbReference>
<name>A0ABP8W758_9MICO</name>
<keyword evidence="4" id="KW-0378">Hydrolase</keyword>
<evidence type="ECO:0000256" key="1">
    <source>
        <dbReference type="ARBA" id="ARBA00001947"/>
    </source>
</evidence>
<comment type="caution">
    <text evidence="7">The sequence shown here is derived from an EMBL/GenBank/DDBJ whole genome shotgun (WGS) entry which is preliminary data.</text>
</comment>
<dbReference type="Proteomes" id="UP001501295">
    <property type="component" value="Unassembled WGS sequence"/>
</dbReference>
<dbReference type="InterPro" id="IPR032466">
    <property type="entry name" value="Metal_Hydrolase"/>
</dbReference>
<dbReference type="InterPro" id="IPR006330">
    <property type="entry name" value="Ado/ade_deaminase"/>
</dbReference>
<evidence type="ECO:0000256" key="2">
    <source>
        <dbReference type="ARBA" id="ARBA00006676"/>
    </source>
</evidence>
<accession>A0ABP8W758</accession>
<comment type="similarity">
    <text evidence="2">Belongs to the metallo-dependent hydrolases superfamily. Adenosine and AMP deaminases family.</text>
</comment>
<evidence type="ECO:0000259" key="6">
    <source>
        <dbReference type="Pfam" id="PF00962"/>
    </source>
</evidence>
<dbReference type="EMBL" id="BAABLM010000005">
    <property type="protein sequence ID" value="GAA4680551.1"/>
    <property type="molecule type" value="Genomic_DNA"/>
</dbReference>
<dbReference type="PROSITE" id="PS00485">
    <property type="entry name" value="A_DEAMINASE"/>
    <property type="match status" value="1"/>
</dbReference>
<dbReference type="PANTHER" id="PTHR43114">
    <property type="entry name" value="ADENINE DEAMINASE"/>
    <property type="match status" value="1"/>
</dbReference>
<dbReference type="SUPFAM" id="SSF51556">
    <property type="entry name" value="Metallo-dependent hydrolases"/>
    <property type="match status" value="1"/>
</dbReference>
<proteinExistence type="inferred from homology"/>
<dbReference type="PANTHER" id="PTHR43114:SF6">
    <property type="entry name" value="ADENINE DEAMINASE"/>
    <property type="match status" value="1"/>
</dbReference>
<evidence type="ECO:0000256" key="3">
    <source>
        <dbReference type="ARBA" id="ARBA00022723"/>
    </source>
</evidence>
<organism evidence="7 8">
    <name type="scientific">Frondihabitans cladoniiphilus</name>
    <dbReference type="NCBI Taxonomy" id="715785"/>
    <lineage>
        <taxon>Bacteria</taxon>
        <taxon>Bacillati</taxon>
        <taxon>Actinomycetota</taxon>
        <taxon>Actinomycetes</taxon>
        <taxon>Micrococcales</taxon>
        <taxon>Microbacteriaceae</taxon>
        <taxon>Frondihabitans</taxon>
    </lineage>
</organism>
<keyword evidence="5" id="KW-0862">Zinc</keyword>
<comment type="cofactor">
    <cofactor evidence="1">
        <name>Zn(2+)</name>
        <dbReference type="ChEBI" id="CHEBI:29105"/>
    </cofactor>
</comment>
<keyword evidence="3" id="KW-0479">Metal-binding</keyword>
<dbReference type="Gene3D" id="3.20.20.140">
    <property type="entry name" value="Metal-dependent hydrolases"/>
    <property type="match status" value="1"/>
</dbReference>
<keyword evidence="8" id="KW-1185">Reference proteome</keyword>
<feature type="domain" description="Adenosine deaminase" evidence="6">
    <location>
        <begin position="20"/>
        <end position="329"/>
    </location>
</feature>
<dbReference type="Pfam" id="PF00962">
    <property type="entry name" value="A_deaminase"/>
    <property type="match status" value="1"/>
</dbReference>
<evidence type="ECO:0000256" key="5">
    <source>
        <dbReference type="ARBA" id="ARBA00022833"/>
    </source>
</evidence>
<evidence type="ECO:0000313" key="8">
    <source>
        <dbReference type="Proteomes" id="UP001501295"/>
    </source>
</evidence>
<dbReference type="RefSeq" id="WP_345376457.1">
    <property type="nucleotide sequence ID" value="NZ_BAABLM010000005.1"/>
</dbReference>
<dbReference type="NCBIfam" id="TIGR01430">
    <property type="entry name" value="aden_deam"/>
    <property type="match status" value="1"/>
</dbReference>
<reference evidence="8" key="1">
    <citation type="journal article" date="2019" name="Int. J. Syst. Evol. Microbiol.">
        <title>The Global Catalogue of Microorganisms (GCM) 10K type strain sequencing project: providing services to taxonomists for standard genome sequencing and annotation.</title>
        <authorList>
            <consortium name="The Broad Institute Genomics Platform"/>
            <consortium name="The Broad Institute Genome Sequencing Center for Infectious Disease"/>
            <person name="Wu L."/>
            <person name="Ma J."/>
        </authorList>
    </citation>
    <scope>NUCLEOTIDE SEQUENCE [LARGE SCALE GENOMIC DNA]</scope>
    <source>
        <strain evidence="8">JCM 18956</strain>
    </source>
</reference>
<dbReference type="InterPro" id="IPR001365">
    <property type="entry name" value="A_deaminase_dom"/>
</dbReference>
<sequence length="337" mass="35768">MTDTTADLQSAPLRDLSALPKGHLHIHHEAAIRPTTLMDMAEAEGITITIPTEFDDFSDFSATYRGMLRVLSKKENFFRLVDESIEGCAVEGVVYAEFGASPQFYVDTFGSLEESLEAMLEACAASGEKWGVEIGLMITVDRTESVEAANQLAHLAAAYAGRGVVSLGLANDERGYPAAKFAEAFAIAKEAGLLSTPHAGELEGPDYVLEALDVLHADRILHGVRSATDPALVARLAEDGVCLDVCPTSNVLLSAVDGFGTHPLVTLLEAGVRCSINADDPVLFGPSILDEYEVSRTTLGLTDEQLADCAWSSIDCSGASDSLKESARAGITAWLAS</sequence>